<evidence type="ECO:0000259" key="5">
    <source>
        <dbReference type="PROSITE" id="PS50931"/>
    </source>
</evidence>
<dbReference type="InterPro" id="IPR000847">
    <property type="entry name" value="LysR_HTH_N"/>
</dbReference>
<dbReference type="Gene3D" id="3.40.190.10">
    <property type="entry name" value="Periplasmic binding protein-like II"/>
    <property type="match status" value="2"/>
</dbReference>
<evidence type="ECO:0000256" key="1">
    <source>
        <dbReference type="ARBA" id="ARBA00009437"/>
    </source>
</evidence>
<dbReference type="PANTHER" id="PTHR30118:SF7">
    <property type="entry name" value="TRANSCRIPTIONAL REGULATOR LYSR FAMILY"/>
    <property type="match status" value="1"/>
</dbReference>
<dbReference type="InterPro" id="IPR050389">
    <property type="entry name" value="LysR-type_TF"/>
</dbReference>
<feature type="domain" description="HTH lysR-type" evidence="5">
    <location>
        <begin position="11"/>
        <end position="68"/>
    </location>
</feature>
<dbReference type="OrthoDB" id="8893795at2"/>
<dbReference type="Pfam" id="PF00126">
    <property type="entry name" value="HTH_1"/>
    <property type="match status" value="1"/>
</dbReference>
<proteinExistence type="inferred from homology"/>
<dbReference type="GO" id="GO:0003677">
    <property type="term" value="F:DNA binding"/>
    <property type="evidence" value="ECO:0007669"/>
    <property type="project" value="UniProtKB-KW"/>
</dbReference>
<evidence type="ECO:0000256" key="3">
    <source>
        <dbReference type="ARBA" id="ARBA00023125"/>
    </source>
</evidence>
<keyword evidence="3" id="KW-0238">DNA-binding</keyword>
<dbReference type="Gene3D" id="1.10.10.10">
    <property type="entry name" value="Winged helix-like DNA-binding domain superfamily/Winged helix DNA-binding domain"/>
    <property type="match status" value="1"/>
</dbReference>
<gene>
    <name evidence="6" type="ORF">H744_1c1186</name>
</gene>
<dbReference type="SUPFAM" id="SSF53850">
    <property type="entry name" value="Periplasmic binding protein-like II"/>
    <property type="match status" value="1"/>
</dbReference>
<dbReference type="InterPro" id="IPR036388">
    <property type="entry name" value="WH-like_DNA-bd_sf"/>
</dbReference>
<dbReference type="InterPro" id="IPR005119">
    <property type="entry name" value="LysR_subst-bd"/>
</dbReference>
<dbReference type="KEGG" id="pgb:H744_1c1186"/>
<evidence type="ECO:0000256" key="4">
    <source>
        <dbReference type="ARBA" id="ARBA00023163"/>
    </source>
</evidence>
<dbReference type="HOGENOM" id="CLU_039613_39_2_6"/>
<reference evidence="6 7" key="1">
    <citation type="submission" date="2013-05" db="EMBL/GenBank/DDBJ databases">
        <title>Complete genome sequence of the lipase-producing bacterium Photobacterium gaetbulicola Gung47.</title>
        <authorList>
            <person name="Kim Y.-O."/>
        </authorList>
    </citation>
    <scope>NUCLEOTIDE SEQUENCE [LARGE SCALE GENOMIC DNA]</scope>
    <source>
        <strain evidence="6 7">Gung47</strain>
    </source>
</reference>
<dbReference type="PRINTS" id="PR00039">
    <property type="entry name" value="HTHLYSR"/>
</dbReference>
<evidence type="ECO:0000313" key="6">
    <source>
        <dbReference type="EMBL" id="AJR06211.1"/>
    </source>
</evidence>
<protein>
    <submittedName>
        <fullName evidence="6">Putative LysR family transcriptional regulator</fullName>
    </submittedName>
</protein>
<dbReference type="PANTHER" id="PTHR30118">
    <property type="entry name" value="HTH-TYPE TRANSCRIPTIONAL REGULATOR LEUO-RELATED"/>
    <property type="match status" value="1"/>
</dbReference>
<dbReference type="EMBL" id="CP005973">
    <property type="protein sequence ID" value="AJR06211.1"/>
    <property type="molecule type" value="Genomic_DNA"/>
</dbReference>
<evidence type="ECO:0000313" key="7">
    <source>
        <dbReference type="Proteomes" id="UP000032303"/>
    </source>
</evidence>
<comment type="similarity">
    <text evidence="1">Belongs to the LysR transcriptional regulatory family.</text>
</comment>
<keyword evidence="4" id="KW-0804">Transcription</keyword>
<dbReference type="InterPro" id="IPR036390">
    <property type="entry name" value="WH_DNA-bd_sf"/>
</dbReference>
<dbReference type="GO" id="GO:0003700">
    <property type="term" value="F:DNA-binding transcription factor activity"/>
    <property type="evidence" value="ECO:0007669"/>
    <property type="project" value="InterPro"/>
</dbReference>
<accession>A0A0C5W459</accession>
<sequence length="318" mass="36548">MKTVEQELSRVDLNLLVSLSVLLKERNVTRAAEVLYLSQPAMSRTLRRLRDLFGDPLFLRESNGLQPTEKALQLQAQIDQILFSTSKLITNFDFEPQDCEHTFKISTPPLLSRIFTAPIIRELSRLAPNCGVIEYPPTLNPKTQLKDGLVDFSIHIDQFCESKDYESTLLTTTYPVIYGHRLHPLVKSNNVTLEQCMMYQFVDLNLDVNSIPQHHILIDEYLKYSGHKRNITFKSNQLSTLIDAMNGTNKLLIASHILAISRHRSKELVPLFKIDSVESLKINFYLNEHRRTKTSNAHKWFKDIVIRTIKSAVSDNAK</sequence>
<dbReference type="SUPFAM" id="SSF46785">
    <property type="entry name" value="Winged helix' DNA-binding domain"/>
    <property type="match status" value="1"/>
</dbReference>
<dbReference type="Proteomes" id="UP000032303">
    <property type="component" value="Chromosome 1"/>
</dbReference>
<name>A0A0C5W459_9GAMM</name>
<keyword evidence="7" id="KW-1185">Reference proteome</keyword>
<evidence type="ECO:0000256" key="2">
    <source>
        <dbReference type="ARBA" id="ARBA00023015"/>
    </source>
</evidence>
<dbReference type="STRING" id="658445.H744_1c1186"/>
<dbReference type="Pfam" id="PF03466">
    <property type="entry name" value="LysR_substrate"/>
    <property type="match status" value="1"/>
</dbReference>
<dbReference type="PATRIC" id="fig|658445.3.peg.1281"/>
<keyword evidence="2" id="KW-0805">Transcription regulation</keyword>
<dbReference type="PROSITE" id="PS50931">
    <property type="entry name" value="HTH_LYSR"/>
    <property type="match status" value="1"/>
</dbReference>
<organism evidence="6 7">
    <name type="scientific">Photobacterium gaetbulicola Gung47</name>
    <dbReference type="NCBI Taxonomy" id="658445"/>
    <lineage>
        <taxon>Bacteria</taxon>
        <taxon>Pseudomonadati</taxon>
        <taxon>Pseudomonadota</taxon>
        <taxon>Gammaproteobacteria</taxon>
        <taxon>Vibrionales</taxon>
        <taxon>Vibrionaceae</taxon>
        <taxon>Photobacterium</taxon>
    </lineage>
</organism>
<dbReference type="AlphaFoldDB" id="A0A0C5W459"/>